<protein>
    <submittedName>
        <fullName evidence="1">Uncharacterized protein</fullName>
    </submittedName>
</protein>
<gene>
    <name evidence="1" type="ORF">THMIRHAT_20430</name>
</gene>
<reference evidence="2" key="1">
    <citation type="submission" date="2019-11" db="EMBL/GenBank/DDBJ databases">
        <title>Isolation and characterization of two novel species in the genus Thiomicrorhabdus.</title>
        <authorList>
            <person name="Mochizuki J."/>
            <person name="Kojima H."/>
            <person name="Fukui M."/>
        </authorList>
    </citation>
    <scope>NUCLEOTIDE SEQUENCE [LARGE SCALE GENOMIC DNA]</scope>
    <source>
        <strain evidence="2">AkT22</strain>
    </source>
</reference>
<dbReference type="KEGG" id="tzo:THMIRHAT_20430"/>
<keyword evidence="2" id="KW-1185">Reference proteome</keyword>
<accession>A0A6F8PQJ0</accession>
<dbReference type="AlphaFoldDB" id="A0A6F8PQJ0"/>
<dbReference type="Proteomes" id="UP000501466">
    <property type="component" value="Chromosome"/>
</dbReference>
<name>A0A6F8PQJ0_9GAMM</name>
<proteinExistence type="predicted"/>
<dbReference type="RefSeq" id="WP_173292026.1">
    <property type="nucleotide sequence ID" value="NZ_AP021888.1"/>
</dbReference>
<evidence type="ECO:0000313" key="2">
    <source>
        <dbReference type="Proteomes" id="UP000501466"/>
    </source>
</evidence>
<organism evidence="1 2">
    <name type="scientific">Thiosulfativibrio zosterae</name>
    <dbReference type="NCBI Taxonomy" id="2675053"/>
    <lineage>
        <taxon>Bacteria</taxon>
        <taxon>Pseudomonadati</taxon>
        <taxon>Pseudomonadota</taxon>
        <taxon>Gammaproteobacteria</taxon>
        <taxon>Thiotrichales</taxon>
        <taxon>Piscirickettsiaceae</taxon>
        <taxon>Thiosulfativibrio</taxon>
    </lineage>
</organism>
<dbReference type="EMBL" id="AP021888">
    <property type="protein sequence ID" value="BBP44297.1"/>
    <property type="molecule type" value="Genomic_DNA"/>
</dbReference>
<sequence>MTNVKYGLNERLLKVLRVLKSDKTTSQTSYTELARLAQLSRQTINKHQTAIQHYLSDAPPPSNLDLMYVRRRQKETYVEYATAHLKLGDELFPAILGAIAGYQLRHEVKLISHLNKIDAIIELGKAFVQVANQVQIKKDNSGIVINSQNKAVKHLLNSGTKVAFVDKLFSRSKSYSSARYSKKWKLTKLGQETIQEIVKLALHEIRRINADLCSQLTVSPLHRACK</sequence>
<evidence type="ECO:0000313" key="1">
    <source>
        <dbReference type="EMBL" id="BBP44297.1"/>
    </source>
</evidence>